<proteinExistence type="predicted"/>
<evidence type="ECO:0000313" key="1">
    <source>
        <dbReference type="EMBL" id="KAK5855429.1"/>
    </source>
</evidence>
<sequence length="118" mass="12783">MPVLVLAFISPLDSRGSCGRAETALCKQLHQRSPECKAGRRVGPLAVHSQAHYICGVESPDGSRLSAASGAKGANLHLTVWLTPLIIIKRSFPQQNHIAAFDPTPKLIYVHFWGSVTQ</sequence>
<reference evidence="1 2" key="2">
    <citation type="journal article" date="2023" name="Mol. Biol. Evol.">
        <title>Genomics of Secondarily Temperate Adaptation in the Only Non-Antarctic Icefish.</title>
        <authorList>
            <person name="Rivera-Colon A.G."/>
            <person name="Rayamajhi N."/>
            <person name="Minhas B.F."/>
            <person name="Madrigal G."/>
            <person name="Bilyk K.T."/>
            <person name="Yoon V."/>
            <person name="Hune M."/>
            <person name="Gregory S."/>
            <person name="Cheng C.H.C."/>
            <person name="Catchen J.M."/>
        </authorList>
    </citation>
    <scope>NUCLEOTIDE SEQUENCE [LARGE SCALE GENOMIC DNA]</scope>
    <source>
        <strain evidence="1">JMC-PN-2008</strain>
    </source>
</reference>
<dbReference type="AlphaFoldDB" id="A0AAN7X7K3"/>
<evidence type="ECO:0000313" key="2">
    <source>
        <dbReference type="Proteomes" id="UP001346869"/>
    </source>
</evidence>
<reference evidence="1 2" key="1">
    <citation type="journal article" date="2023" name="Genes (Basel)">
        <title>Chromosome-Level Genome Assembly and Circadian Gene Repertoire of the Patagonia Blennie Eleginops maclovinus-The Closest Ancestral Proxy of Antarctic Cryonotothenioids.</title>
        <authorList>
            <person name="Cheng C.C."/>
            <person name="Rivera-Colon A.G."/>
            <person name="Minhas B.F."/>
            <person name="Wilson L."/>
            <person name="Rayamajhi N."/>
            <person name="Vargas-Chacoff L."/>
            <person name="Catchen J.M."/>
        </authorList>
    </citation>
    <scope>NUCLEOTIDE SEQUENCE [LARGE SCALE GENOMIC DNA]</scope>
    <source>
        <strain evidence="1">JMC-PN-2008</strain>
    </source>
</reference>
<keyword evidence="2" id="KW-1185">Reference proteome</keyword>
<dbReference type="Proteomes" id="UP001346869">
    <property type="component" value="Unassembled WGS sequence"/>
</dbReference>
<accession>A0AAN7X7K3</accession>
<comment type="caution">
    <text evidence="1">The sequence shown here is derived from an EMBL/GenBank/DDBJ whole genome shotgun (WGS) entry which is preliminary data.</text>
</comment>
<protein>
    <submittedName>
        <fullName evidence="1">Uncharacterized protein</fullName>
    </submittedName>
</protein>
<gene>
    <name evidence="1" type="ORF">PBY51_005530</name>
</gene>
<name>A0AAN7X7K3_ELEMC</name>
<organism evidence="1 2">
    <name type="scientific">Eleginops maclovinus</name>
    <name type="common">Patagonian blennie</name>
    <name type="synonym">Eleginus maclovinus</name>
    <dbReference type="NCBI Taxonomy" id="56733"/>
    <lineage>
        <taxon>Eukaryota</taxon>
        <taxon>Metazoa</taxon>
        <taxon>Chordata</taxon>
        <taxon>Craniata</taxon>
        <taxon>Vertebrata</taxon>
        <taxon>Euteleostomi</taxon>
        <taxon>Actinopterygii</taxon>
        <taxon>Neopterygii</taxon>
        <taxon>Teleostei</taxon>
        <taxon>Neoteleostei</taxon>
        <taxon>Acanthomorphata</taxon>
        <taxon>Eupercaria</taxon>
        <taxon>Perciformes</taxon>
        <taxon>Notothenioidei</taxon>
        <taxon>Eleginopidae</taxon>
        <taxon>Eleginops</taxon>
    </lineage>
</organism>
<dbReference type="EMBL" id="JAUZQC010000018">
    <property type="protein sequence ID" value="KAK5855429.1"/>
    <property type="molecule type" value="Genomic_DNA"/>
</dbReference>